<evidence type="ECO:0000313" key="6">
    <source>
        <dbReference type="Proteomes" id="UP000578352"/>
    </source>
</evidence>
<protein>
    <submittedName>
        <fullName evidence="5">DNA-binding LacI/PurR family transcriptional regulator</fullName>
    </submittedName>
</protein>
<evidence type="ECO:0000259" key="4">
    <source>
        <dbReference type="PROSITE" id="PS50932"/>
    </source>
</evidence>
<feature type="domain" description="HTH lacI-type" evidence="4">
    <location>
        <begin position="10"/>
        <end position="64"/>
    </location>
</feature>
<accession>A0A853D3J5</accession>
<dbReference type="GO" id="GO:0000976">
    <property type="term" value="F:transcription cis-regulatory region binding"/>
    <property type="evidence" value="ECO:0007669"/>
    <property type="project" value="TreeGrafter"/>
</dbReference>
<evidence type="ECO:0000256" key="2">
    <source>
        <dbReference type="ARBA" id="ARBA00023125"/>
    </source>
</evidence>
<dbReference type="CDD" id="cd01574">
    <property type="entry name" value="PBP1_LacI"/>
    <property type="match status" value="1"/>
</dbReference>
<dbReference type="PROSITE" id="PS50932">
    <property type="entry name" value="HTH_LACI_2"/>
    <property type="match status" value="1"/>
</dbReference>
<dbReference type="PROSITE" id="PS00356">
    <property type="entry name" value="HTH_LACI_1"/>
    <property type="match status" value="1"/>
</dbReference>
<dbReference type="EMBL" id="JACCFL010000001">
    <property type="protein sequence ID" value="NYJ25265.1"/>
    <property type="molecule type" value="Genomic_DNA"/>
</dbReference>
<dbReference type="CDD" id="cd01392">
    <property type="entry name" value="HTH_LacI"/>
    <property type="match status" value="1"/>
</dbReference>
<evidence type="ECO:0000256" key="1">
    <source>
        <dbReference type="ARBA" id="ARBA00023015"/>
    </source>
</evidence>
<dbReference type="InterPro" id="IPR028082">
    <property type="entry name" value="Peripla_BP_I"/>
</dbReference>
<keyword evidence="2 5" id="KW-0238">DNA-binding</keyword>
<dbReference type="PANTHER" id="PTHR30146">
    <property type="entry name" value="LACI-RELATED TRANSCRIPTIONAL REPRESSOR"/>
    <property type="match status" value="1"/>
</dbReference>
<dbReference type="Pfam" id="PF00356">
    <property type="entry name" value="LacI"/>
    <property type="match status" value="1"/>
</dbReference>
<dbReference type="SMART" id="SM00354">
    <property type="entry name" value="HTH_LACI"/>
    <property type="match status" value="1"/>
</dbReference>
<dbReference type="Gene3D" id="1.10.260.40">
    <property type="entry name" value="lambda repressor-like DNA-binding domains"/>
    <property type="match status" value="1"/>
</dbReference>
<evidence type="ECO:0000313" key="5">
    <source>
        <dbReference type="EMBL" id="NYJ25265.1"/>
    </source>
</evidence>
<dbReference type="GO" id="GO:0003700">
    <property type="term" value="F:DNA-binding transcription factor activity"/>
    <property type="evidence" value="ECO:0007669"/>
    <property type="project" value="TreeGrafter"/>
</dbReference>
<dbReference type="Pfam" id="PF13377">
    <property type="entry name" value="Peripla_BP_3"/>
    <property type="match status" value="1"/>
</dbReference>
<gene>
    <name evidence="5" type="ORF">HNR13_003552</name>
</gene>
<proteinExistence type="predicted"/>
<keyword evidence="3" id="KW-0804">Transcription</keyword>
<comment type="caution">
    <text evidence="5">The sequence shown here is derived from an EMBL/GenBank/DDBJ whole genome shotgun (WGS) entry which is preliminary data.</text>
</comment>
<name>A0A853D3J5_9MICO</name>
<sequence>MSHDPAQRAASIRDVAQLAGVSHQTVSRVINDHPSIRESTRQRVLDAMEQLQYRPNRAARALVTARSRTLGVLSTTAAALYGPVSSINAVQGAARDAGYYLAVAQIPQLDDAGIAAALDHLLAQAVEGIIVIAPQDLVLEHISSARLAVPYVTLQGGSEYVARELTVDQEAGARAATAHLVSLGHRRILHLTGPLVWFEAQARAAGYARELEAAGLAVPPLLEGDWSAESGYRAARSFLRDPEATAVFASNDQMALGVYHAAREAGRRIPEDLSVVGFDDIPEAAHFWPPLTTVLQDFTELGRRSVERLVAEIEGGEVPGPASLLPELIVRASTAPAPA</sequence>
<reference evidence="5 6" key="1">
    <citation type="submission" date="2020-07" db="EMBL/GenBank/DDBJ databases">
        <title>Sequencing the genomes of 1000 actinobacteria strains.</title>
        <authorList>
            <person name="Klenk H.-P."/>
        </authorList>
    </citation>
    <scope>NUCLEOTIDE SEQUENCE [LARGE SCALE GENOMIC DNA]</scope>
    <source>
        <strain evidence="5 6">DSM 15165</strain>
    </source>
</reference>
<organism evidence="5 6">
    <name type="scientific">Leifsonia shinshuensis</name>
    <dbReference type="NCBI Taxonomy" id="150026"/>
    <lineage>
        <taxon>Bacteria</taxon>
        <taxon>Bacillati</taxon>
        <taxon>Actinomycetota</taxon>
        <taxon>Actinomycetes</taxon>
        <taxon>Micrococcales</taxon>
        <taxon>Microbacteriaceae</taxon>
        <taxon>Leifsonia</taxon>
    </lineage>
</organism>
<dbReference type="Proteomes" id="UP000578352">
    <property type="component" value="Unassembled WGS sequence"/>
</dbReference>
<dbReference type="AlphaFoldDB" id="A0A853D3J5"/>
<dbReference type="Gene3D" id="3.40.50.2300">
    <property type="match status" value="2"/>
</dbReference>
<dbReference type="RefSeq" id="WP_179607913.1">
    <property type="nucleotide sequence ID" value="NZ_BAABEH010000001.1"/>
</dbReference>
<dbReference type="SUPFAM" id="SSF47413">
    <property type="entry name" value="lambda repressor-like DNA-binding domains"/>
    <property type="match status" value="1"/>
</dbReference>
<dbReference type="InterPro" id="IPR046335">
    <property type="entry name" value="LacI/GalR-like_sensor"/>
</dbReference>
<dbReference type="PRINTS" id="PR00036">
    <property type="entry name" value="HTHLACI"/>
</dbReference>
<dbReference type="SUPFAM" id="SSF53822">
    <property type="entry name" value="Periplasmic binding protein-like I"/>
    <property type="match status" value="1"/>
</dbReference>
<dbReference type="PANTHER" id="PTHR30146:SF109">
    <property type="entry name" value="HTH-TYPE TRANSCRIPTIONAL REGULATOR GALS"/>
    <property type="match status" value="1"/>
</dbReference>
<dbReference type="InterPro" id="IPR010982">
    <property type="entry name" value="Lambda_DNA-bd_dom_sf"/>
</dbReference>
<dbReference type="InterPro" id="IPR000843">
    <property type="entry name" value="HTH_LacI"/>
</dbReference>
<keyword evidence="1" id="KW-0805">Transcription regulation</keyword>
<evidence type="ECO:0000256" key="3">
    <source>
        <dbReference type="ARBA" id="ARBA00023163"/>
    </source>
</evidence>